<proteinExistence type="predicted"/>
<dbReference type="InterPro" id="IPR002017">
    <property type="entry name" value="Spectrin_repeat"/>
</dbReference>
<evidence type="ECO:0000313" key="2">
    <source>
        <dbReference type="Proteomes" id="UP000838756"/>
    </source>
</evidence>
<reference evidence="1" key="1">
    <citation type="submission" date="2022-03" db="EMBL/GenBank/DDBJ databases">
        <authorList>
            <person name="Lindestad O."/>
        </authorList>
    </citation>
    <scope>NUCLEOTIDE SEQUENCE</scope>
</reference>
<sequence length="84" mass="8994">MSLKRSNQSSYGEVVSEKQQLVVVSECGDSMAAVQGLLKKHEALEAELAARGERVRDLTAEGEALLAAGNLHSEALAHRLHGLQ</sequence>
<evidence type="ECO:0000313" key="1">
    <source>
        <dbReference type="EMBL" id="CAH2216449.1"/>
    </source>
</evidence>
<protein>
    <submittedName>
        <fullName evidence="1">Jg16776 protein</fullName>
    </submittedName>
</protein>
<organism evidence="1 2">
    <name type="scientific">Pararge aegeria aegeria</name>
    <dbReference type="NCBI Taxonomy" id="348720"/>
    <lineage>
        <taxon>Eukaryota</taxon>
        <taxon>Metazoa</taxon>
        <taxon>Ecdysozoa</taxon>
        <taxon>Arthropoda</taxon>
        <taxon>Hexapoda</taxon>
        <taxon>Insecta</taxon>
        <taxon>Pterygota</taxon>
        <taxon>Neoptera</taxon>
        <taxon>Endopterygota</taxon>
        <taxon>Lepidoptera</taxon>
        <taxon>Glossata</taxon>
        <taxon>Ditrysia</taxon>
        <taxon>Papilionoidea</taxon>
        <taxon>Nymphalidae</taxon>
        <taxon>Satyrinae</taxon>
        <taxon>Satyrini</taxon>
        <taxon>Parargina</taxon>
        <taxon>Pararge</taxon>
    </lineage>
</organism>
<dbReference type="Pfam" id="PF00435">
    <property type="entry name" value="Spectrin"/>
    <property type="match status" value="1"/>
</dbReference>
<dbReference type="EMBL" id="CAKXAJ010015518">
    <property type="protein sequence ID" value="CAH2216449.1"/>
    <property type="molecule type" value="Genomic_DNA"/>
</dbReference>
<dbReference type="SUPFAM" id="SSF46966">
    <property type="entry name" value="Spectrin repeat"/>
    <property type="match status" value="1"/>
</dbReference>
<gene>
    <name evidence="1" type="primary">jg16776</name>
    <name evidence="1" type="ORF">PAEG_LOCUS4495</name>
</gene>
<feature type="non-terminal residue" evidence="1">
    <location>
        <position position="1"/>
    </location>
</feature>
<comment type="caution">
    <text evidence="1">The sequence shown here is derived from an EMBL/GenBank/DDBJ whole genome shotgun (WGS) entry which is preliminary data.</text>
</comment>
<name>A0A8S4QPI6_9NEOP</name>
<dbReference type="AlphaFoldDB" id="A0A8S4QPI6"/>
<dbReference type="Proteomes" id="UP000838756">
    <property type="component" value="Unassembled WGS sequence"/>
</dbReference>
<keyword evidence="2" id="KW-1185">Reference proteome</keyword>
<dbReference type="Gene3D" id="1.20.58.60">
    <property type="match status" value="1"/>
</dbReference>
<accession>A0A8S4QPI6</accession>